<accession>A0A1C1A938</accession>
<reference evidence="2" key="1">
    <citation type="submission" date="2016-05" db="EMBL/GenBank/DDBJ databases">
        <title>Paenibacillus oryzae. sp. nov., isolated from the rice root.</title>
        <authorList>
            <person name="Zhang J."/>
            <person name="Zhang X."/>
        </authorList>
    </citation>
    <scope>NUCLEOTIDE SEQUENCE [LARGE SCALE GENOMIC DNA]</scope>
    <source>
        <strain evidence="2">KCTC13222</strain>
    </source>
</reference>
<dbReference type="EMBL" id="LYPC01000002">
    <property type="protein sequence ID" value="OCT17125.1"/>
    <property type="molecule type" value="Genomic_DNA"/>
</dbReference>
<sequence>MTRYWLTPIVSYSPLTLGAARMDIPAASDFEAFRQMAAHQHPRLLPMFKASLLLSDDEDVCGSELVELDLTLEEDLVFNGEPLHLSHCAEAFLDRLLTNQEAGLLLSVMEEEAGSLEGPPKGWLKQWREWLEAGYDIVLLREDGC</sequence>
<gene>
    <name evidence="1" type="ORF">A8709_24380</name>
</gene>
<dbReference type="RefSeq" id="WP_065850376.1">
    <property type="nucleotide sequence ID" value="NZ_LYPC01000002.1"/>
</dbReference>
<evidence type="ECO:0000313" key="2">
    <source>
        <dbReference type="Proteomes" id="UP000093309"/>
    </source>
</evidence>
<keyword evidence="2" id="KW-1185">Reference proteome</keyword>
<evidence type="ECO:0000313" key="1">
    <source>
        <dbReference type="EMBL" id="OCT17125.1"/>
    </source>
</evidence>
<dbReference type="Proteomes" id="UP000093309">
    <property type="component" value="Unassembled WGS sequence"/>
</dbReference>
<comment type="caution">
    <text evidence="1">The sequence shown here is derived from an EMBL/GenBank/DDBJ whole genome shotgun (WGS) entry which is preliminary data.</text>
</comment>
<dbReference type="OrthoDB" id="2680436at2"/>
<protein>
    <submittedName>
        <fullName evidence="1">Uncharacterized protein</fullName>
    </submittedName>
</protein>
<name>A0A1C1A938_9BACL</name>
<proteinExistence type="predicted"/>
<dbReference type="AlphaFoldDB" id="A0A1C1A938"/>
<dbReference type="STRING" id="512399.A8709_24380"/>
<organism evidence="1 2">
    <name type="scientific">Paenibacillus pectinilyticus</name>
    <dbReference type="NCBI Taxonomy" id="512399"/>
    <lineage>
        <taxon>Bacteria</taxon>
        <taxon>Bacillati</taxon>
        <taxon>Bacillota</taxon>
        <taxon>Bacilli</taxon>
        <taxon>Bacillales</taxon>
        <taxon>Paenibacillaceae</taxon>
        <taxon>Paenibacillus</taxon>
    </lineage>
</organism>